<keyword evidence="1" id="KW-1133">Transmembrane helix</keyword>
<gene>
    <name evidence="2" type="ORF">NCTC10343_03089</name>
</gene>
<name>A0A378Y1I8_PAEPO</name>
<dbReference type="GeneID" id="93346451"/>
<organism evidence="2 3">
    <name type="scientific">Paenibacillus polymyxa</name>
    <name type="common">Bacillus polymyxa</name>
    <dbReference type="NCBI Taxonomy" id="1406"/>
    <lineage>
        <taxon>Bacteria</taxon>
        <taxon>Bacillati</taxon>
        <taxon>Bacillota</taxon>
        <taxon>Bacilli</taxon>
        <taxon>Bacillales</taxon>
        <taxon>Paenibacillaceae</taxon>
        <taxon>Paenibacillus</taxon>
    </lineage>
</organism>
<dbReference type="RefSeq" id="WP_019687613.1">
    <property type="nucleotide sequence ID" value="NZ_CP036496.1"/>
</dbReference>
<feature type="transmembrane region" description="Helical" evidence="1">
    <location>
        <begin position="221"/>
        <end position="241"/>
    </location>
</feature>
<reference evidence="2 3" key="1">
    <citation type="submission" date="2018-06" db="EMBL/GenBank/DDBJ databases">
        <authorList>
            <consortium name="Pathogen Informatics"/>
            <person name="Doyle S."/>
        </authorList>
    </citation>
    <scope>NUCLEOTIDE SEQUENCE [LARGE SCALE GENOMIC DNA]</scope>
    <source>
        <strain evidence="2 3">NCTC10343</strain>
    </source>
</reference>
<evidence type="ECO:0000256" key="1">
    <source>
        <dbReference type="SAM" id="Phobius"/>
    </source>
</evidence>
<sequence length="256" mass="30256">MEMTQRKVRKKLRGKIGRIRHALQLVTILLYTLILLILALLISIWIEGIIPGLPSIISVIIPYIGYFVLVPLLYPLKSRYYIRRITKEEYEKLNGRNLIHYTDHLFPYEIEEAERTGIIRLIANSSARSNYNFKFSDATKKFVWFHPSRTDENKEPKFNSFWYSHYSESDPRDYKIIINPMNVDMNRIFIRPIDGAIVIEDDYTGEANIEKTFNWYNSKIYFWRSLCVSPITFGLVMFIGIKQLMGSIIDRKRAIK</sequence>
<protein>
    <submittedName>
        <fullName evidence="2">Uncharacterized protein</fullName>
    </submittedName>
</protein>
<feature type="transmembrane region" description="Helical" evidence="1">
    <location>
        <begin position="21"/>
        <end position="46"/>
    </location>
</feature>
<evidence type="ECO:0000313" key="2">
    <source>
        <dbReference type="EMBL" id="SUA70219.1"/>
    </source>
</evidence>
<feature type="transmembrane region" description="Helical" evidence="1">
    <location>
        <begin position="52"/>
        <end position="74"/>
    </location>
</feature>
<accession>A0A378Y1I8</accession>
<evidence type="ECO:0000313" key="3">
    <source>
        <dbReference type="Proteomes" id="UP000254400"/>
    </source>
</evidence>
<proteinExistence type="predicted"/>
<dbReference type="EMBL" id="UGSC01000001">
    <property type="protein sequence ID" value="SUA70219.1"/>
    <property type="molecule type" value="Genomic_DNA"/>
</dbReference>
<keyword evidence="1" id="KW-0812">Transmembrane</keyword>
<dbReference type="AlphaFoldDB" id="A0A378Y1I8"/>
<keyword evidence="1" id="KW-0472">Membrane</keyword>
<dbReference type="Proteomes" id="UP000254400">
    <property type="component" value="Unassembled WGS sequence"/>
</dbReference>